<comment type="similarity">
    <text evidence="1 4">Belongs to the universal ribosomal protein uL13 family.</text>
</comment>
<dbReference type="GO" id="GO:0003729">
    <property type="term" value="F:mRNA binding"/>
    <property type="evidence" value="ECO:0007669"/>
    <property type="project" value="TreeGrafter"/>
</dbReference>
<comment type="caution">
    <text evidence="5">The sequence shown here is derived from an EMBL/GenBank/DDBJ whole genome shotgun (WGS) entry which is preliminary data.</text>
</comment>
<dbReference type="AlphaFoldDB" id="A0A2H0WR73"/>
<sequence length="154" mass="17844">MKIKLAKTSVTKLRNIKRRWYLVDLKDKILGREATEMAVLLRGKNKPYFTPSLDCGDHVVVINAQKVRLTGKKEDQKVYQRYSGYPGGLKEVSYRRMAEKAPNEVVRHAVLGMLPKNKLRSKMIKRLYIFSGEEHPYKDKFQITSSKLQTNSQS</sequence>
<name>A0A2H0WR73_9BACT</name>
<dbReference type="InterPro" id="IPR005823">
    <property type="entry name" value="Ribosomal_uL13_bac-type"/>
</dbReference>
<dbReference type="CDD" id="cd00392">
    <property type="entry name" value="Ribosomal_L13"/>
    <property type="match status" value="1"/>
</dbReference>
<dbReference type="SUPFAM" id="SSF52161">
    <property type="entry name" value="Ribosomal protein L13"/>
    <property type="match status" value="1"/>
</dbReference>
<proteinExistence type="inferred from homology"/>
<comment type="function">
    <text evidence="4">This protein is one of the early assembly proteins of the 50S ribosomal subunit, although it is not seen to bind rRNA by itself. It is important during the early stages of 50S assembly.</text>
</comment>
<keyword evidence="2 4" id="KW-0689">Ribosomal protein</keyword>
<dbReference type="Gene3D" id="3.90.1180.10">
    <property type="entry name" value="Ribosomal protein L13"/>
    <property type="match status" value="1"/>
</dbReference>
<dbReference type="GO" id="GO:0017148">
    <property type="term" value="P:negative regulation of translation"/>
    <property type="evidence" value="ECO:0007669"/>
    <property type="project" value="TreeGrafter"/>
</dbReference>
<dbReference type="GO" id="GO:1990904">
    <property type="term" value="C:ribonucleoprotein complex"/>
    <property type="evidence" value="ECO:0007669"/>
    <property type="project" value="UniProtKB-KW"/>
</dbReference>
<dbReference type="Pfam" id="PF00572">
    <property type="entry name" value="Ribosomal_L13"/>
    <property type="match status" value="1"/>
</dbReference>
<dbReference type="GO" id="GO:0003735">
    <property type="term" value="F:structural constituent of ribosome"/>
    <property type="evidence" value="ECO:0007669"/>
    <property type="project" value="InterPro"/>
</dbReference>
<dbReference type="PIRSF" id="PIRSF002181">
    <property type="entry name" value="Ribosomal_L13"/>
    <property type="match status" value="1"/>
</dbReference>
<organism evidence="5 6">
    <name type="scientific">Candidatus Shapirobacteria bacterium CG09_land_8_20_14_0_10_38_17</name>
    <dbReference type="NCBI Taxonomy" id="1974884"/>
    <lineage>
        <taxon>Bacteria</taxon>
        <taxon>Candidatus Shapironibacteriota</taxon>
    </lineage>
</organism>
<dbReference type="GO" id="GO:0006412">
    <property type="term" value="P:translation"/>
    <property type="evidence" value="ECO:0007669"/>
    <property type="project" value="UniProtKB-UniRule"/>
</dbReference>
<evidence type="ECO:0000256" key="4">
    <source>
        <dbReference type="HAMAP-Rule" id="MF_01366"/>
    </source>
</evidence>
<dbReference type="PANTHER" id="PTHR11545:SF2">
    <property type="entry name" value="LARGE RIBOSOMAL SUBUNIT PROTEIN UL13M"/>
    <property type="match status" value="1"/>
</dbReference>
<dbReference type="InterPro" id="IPR036899">
    <property type="entry name" value="Ribosomal_uL13_sf"/>
</dbReference>
<dbReference type="InterPro" id="IPR005822">
    <property type="entry name" value="Ribosomal_uL13"/>
</dbReference>
<evidence type="ECO:0000313" key="6">
    <source>
        <dbReference type="Proteomes" id="UP000231282"/>
    </source>
</evidence>
<evidence type="ECO:0000256" key="2">
    <source>
        <dbReference type="ARBA" id="ARBA00022980"/>
    </source>
</evidence>
<dbReference type="NCBIfam" id="TIGR01066">
    <property type="entry name" value="rplM_bact"/>
    <property type="match status" value="1"/>
</dbReference>
<comment type="subunit">
    <text evidence="4">Part of the 50S ribosomal subunit.</text>
</comment>
<gene>
    <name evidence="4" type="primary">rplM</name>
    <name evidence="5" type="ORF">COT63_01575</name>
</gene>
<dbReference type="Proteomes" id="UP000231282">
    <property type="component" value="Unassembled WGS sequence"/>
</dbReference>
<dbReference type="GO" id="GO:0005840">
    <property type="term" value="C:ribosome"/>
    <property type="evidence" value="ECO:0007669"/>
    <property type="project" value="UniProtKB-KW"/>
</dbReference>
<reference evidence="6" key="1">
    <citation type="submission" date="2017-09" db="EMBL/GenBank/DDBJ databases">
        <title>Depth-based differentiation of microbial function through sediment-hosted aquifers and enrichment of novel symbionts in the deep terrestrial subsurface.</title>
        <authorList>
            <person name="Probst A.J."/>
            <person name="Ladd B."/>
            <person name="Jarett J.K."/>
            <person name="Geller-Mcgrath D.E."/>
            <person name="Sieber C.M.K."/>
            <person name="Emerson J.B."/>
            <person name="Anantharaman K."/>
            <person name="Thomas B.C."/>
            <person name="Malmstrom R."/>
            <person name="Stieglmeier M."/>
            <person name="Klingl A."/>
            <person name="Woyke T."/>
            <person name="Ryan C.M."/>
            <person name="Banfield J.F."/>
        </authorList>
    </citation>
    <scope>NUCLEOTIDE SEQUENCE [LARGE SCALE GENOMIC DNA]</scope>
</reference>
<evidence type="ECO:0000256" key="1">
    <source>
        <dbReference type="ARBA" id="ARBA00006227"/>
    </source>
</evidence>
<accession>A0A2H0WR73</accession>
<keyword evidence="3 4" id="KW-0687">Ribonucleoprotein</keyword>
<protein>
    <recommendedName>
        <fullName evidence="4">Large ribosomal subunit protein uL13</fullName>
    </recommendedName>
</protein>
<evidence type="ECO:0000313" key="5">
    <source>
        <dbReference type="EMBL" id="PIS15150.1"/>
    </source>
</evidence>
<evidence type="ECO:0000256" key="3">
    <source>
        <dbReference type="ARBA" id="ARBA00023274"/>
    </source>
</evidence>
<dbReference type="PANTHER" id="PTHR11545">
    <property type="entry name" value="RIBOSOMAL PROTEIN L13"/>
    <property type="match status" value="1"/>
</dbReference>
<dbReference type="HAMAP" id="MF_01366">
    <property type="entry name" value="Ribosomal_uL13"/>
    <property type="match status" value="1"/>
</dbReference>
<dbReference type="EMBL" id="PEZH01000026">
    <property type="protein sequence ID" value="PIS15150.1"/>
    <property type="molecule type" value="Genomic_DNA"/>
</dbReference>